<evidence type="ECO:0000256" key="2">
    <source>
        <dbReference type="SAM" id="Phobius"/>
    </source>
</evidence>
<reference evidence="3" key="1">
    <citation type="submission" date="2014-07" db="EMBL/GenBank/DDBJ databases">
        <authorList>
            <person name="Zhang J.E."/>
            <person name="Yang H."/>
            <person name="Guo J."/>
            <person name="Deng Z."/>
            <person name="Luo H."/>
            <person name="Luo M."/>
            <person name="Zhao B."/>
        </authorList>
    </citation>
    <scope>NUCLEOTIDE SEQUENCE</scope>
    <source>
        <strain evidence="3">AM4</strain>
    </source>
</reference>
<feature type="region of interest" description="Disordered" evidence="1">
    <location>
        <begin position="1"/>
        <end position="37"/>
    </location>
</feature>
<proteinExistence type="predicted"/>
<keyword evidence="2" id="KW-0472">Membrane</keyword>
<keyword evidence="2" id="KW-0812">Transmembrane</keyword>
<organism evidence="3">
    <name type="scientific">Actinomyces succiniciruminis</name>
    <dbReference type="NCBI Taxonomy" id="1522002"/>
    <lineage>
        <taxon>Bacteria</taxon>
        <taxon>Bacillati</taxon>
        <taxon>Actinomycetota</taxon>
        <taxon>Actinomycetes</taxon>
        <taxon>Actinomycetales</taxon>
        <taxon>Actinomycetaceae</taxon>
        <taxon>Actinomyces</taxon>
    </lineage>
</organism>
<dbReference type="RefSeq" id="WP_244671486.1">
    <property type="nucleotide sequence ID" value="NZ_LK995477.1"/>
</dbReference>
<accession>A0A1L7RSV6</accession>
<sequence>MNRRAQSRPHTPVEPSGRRWSGRRAPGPRLRRAGRRGEPEAGNAAVEFIGWTVVLVVPVVYLLVALAQVQAASFAVASAADAASRILEVEPGEAAIAHARTAVGLALSDQGVDTDPATALSVGCADAACTGAVVRVQAGVDLPVLASAGVGRDVVVVDAERAVTLAVSKGGAP</sequence>
<dbReference type="AlphaFoldDB" id="A0A1L7RSV6"/>
<keyword evidence="2" id="KW-1133">Transmembrane helix</keyword>
<feature type="transmembrane region" description="Helical" evidence="2">
    <location>
        <begin position="41"/>
        <end position="64"/>
    </location>
</feature>
<gene>
    <name evidence="3" type="ORF">AAM4_0702</name>
</gene>
<dbReference type="EMBL" id="LK995477">
    <property type="protein sequence ID" value="CED92722.1"/>
    <property type="molecule type" value="Genomic_DNA"/>
</dbReference>
<protein>
    <recommendedName>
        <fullName evidence="4">TadE-like protein</fullName>
    </recommendedName>
</protein>
<evidence type="ECO:0000313" key="3">
    <source>
        <dbReference type="EMBL" id="CED92722.1"/>
    </source>
</evidence>
<evidence type="ECO:0008006" key="4">
    <source>
        <dbReference type="Google" id="ProtNLM"/>
    </source>
</evidence>
<name>A0A1L7RSV6_9ACTO</name>
<evidence type="ECO:0000256" key="1">
    <source>
        <dbReference type="SAM" id="MobiDB-lite"/>
    </source>
</evidence>